<accession>A0A5D3DVA1</accession>
<dbReference type="EMBL" id="SSTD01002592">
    <property type="protein sequence ID" value="TYK27656.1"/>
    <property type="molecule type" value="Genomic_DNA"/>
</dbReference>
<gene>
    <name evidence="1" type="ORF">E5676_scaffold93G00140</name>
</gene>
<dbReference type="Proteomes" id="UP000321947">
    <property type="component" value="Unassembled WGS sequence"/>
</dbReference>
<reference evidence="1 2" key="1">
    <citation type="submission" date="2019-08" db="EMBL/GenBank/DDBJ databases">
        <title>Draft genome sequences of two oriental melons (Cucumis melo L. var makuwa).</title>
        <authorList>
            <person name="Kwon S.-Y."/>
        </authorList>
    </citation>
    <scope>NUCLEOTIDE SEQUENCE [LARGE SCALE GENOMIC DNA]</scope>
    <source>
        <strain evidence="2">cv. Chang Bougi</strain>
        <tissue evidence="1">Leaf</tissue>
    </source>
</reference>
<name>A0A5D3DVA1_CUCMM</name>
<comment type="caution">
    <text evidence="1">The sequence shown here is derived from an EMBL/GenBank/DDBJ whole genome shotgun (WGS) entry which is preliminary data.</text>
</comment>
<protein>
    <submittedName>
        <fullName evidence="1">Putative gag-pol polyprotein</fullName>
    </submittedName>
</protein>
<dbReference type="AlphaFoldDB" id="A0A5D3DVA1"/>
<sequence length="87" mass="10151">MHPAPQKIEQIDKLKTLKILLTRDRARRTPRPPSRYASADFIPNHSLEYDNEEPSNFEEAFNSDEKDEWLASMKNEINSLHKNKNGS</sequence>
<organism evidence="1 2">
    <name type="scientific">Cucumis melo var. makuwa</name>
    <name type="common">Oriental melon</name>
    <dbReference type="NCBI Taxonomy" id="1194695"/>
    <lineage>
        <taxon>Eukaryota</taxon>
        <taxon>Viridiplantae</taxon>
        <taxon>Streptophyta</taxon>
        <taxon>Embryophyta</taxon>
        <taxon>Tracheophyta</taxon>
        <taxon>Spermatophyta</taxon>
        <taxon>Magnoliopsida</taxon>
        <taxon>eudicotyledons</taxon>
        <taxon>Gunneridae</taxon>
        <taxon>Pentapetalae</taxon>
        <taxon>rosids</taxon>
        <taxon>fabids</taxon>
        <taxon>Cucurbitales</taxon>
        <taxon>Cucurbitaceae</taxon>
        <taxon>Benincaseae</taxon>
        <taxon>Cucumis</taxon>
    </lineage>
</organism>
<evidence type="ECO:0000313" key="1">
    <source>
        <dbReference type="EMBL" id="TYK27656.1"/>
    </source>
</evidence>
<proteinExistence type="predicted"/>
<evidence type="ECO:0000313" key="2">
    <source>
        <dbReference type="Proteomes" id="UP000321947"/>
    </source>
</evidence>